<feature type="signal peptide" evidence="1">
    <location>
        <begin position="1"/>
        <end position="22"/>
    </location>
</feature>
<feature type="chain" id="PRO_5036393839" description="Nudix hydrolase domain-containing protein" evidence="1">
    <location>
        <begin position="23"/>
        <end position="226"/>
    </location>
</feature>
<reference evidence="3" key="1">
    <citation type="submission" date="2021-01" db="EMBL/GenBank/DDBJ databases">
        <authorList>
            <person name="Corre E."/>
            <person name="Pelletier E."/>
            <person name="Niang G."/>
            <person name="Scheremetjew M."/>
            <person name="Finn R."/>
            <person name="Kale V."/>
            <person name="Holt S."/>
            <person name="Cochrane G."/>
            <person name="Meng A."/>
            <person name="Brown T."/>
            <person name="Cohen L."/>
        </authorList>
    </citation>
    <scope>NUCLEOTIDE SEQUENCE</scope>
    <source>
        <strain evidence="3">B650</strain>
    </source>
</reference>
<evidence type="ECO:0000313" key="2">
    <source>
        <dbReference type="EMBL" id="CAD9606088.1"/>
    </source>
</evidence>
<evidence type="ECO:0008006" key="4">
    <source>
        <dbReference type="Google" id="ProtNLM"/>
    </source>
</evidence>
<keyword evidence="1" id="KW-0732">Signal</keyword>
<dbReference type="EMBL" id="HBGY01029545">
    <property type="protein sequence ID" value="CAD9606091.1"/>
    <property type="molecule type" value="Transcribed_RNA"/>
</dbReference>
<dbReference type="Gene3D" id="3.90.79.10">
    <property type="entry name" value="Nucleoside Triphosphate Pyrophosphohydrolase"/>
    <property type="match status" value="1"/>
</dbReference>
<evidence type="ECO:0000313" key="3">
    <source>
        <dbReference type="EMBL" id="CAD9606091.1"/>
    </source>
</evidence>
<organism evidence="3">
    <name type="scientific">Leptocylindrus danicus</name>
    <dbReference type="NCBI Taxonomy" id="163516"/>
    <lineage>
        <taxon>Eukaryota</taxon>
        <taxon>Sar</taxon>
        <taxon>Stramenopiles</taxon>
        <taxon>Ochrophyta</taxon>
        <taxon>Bacillariophyta</taxon>
        <taxon>Coscinodiscophyceae</taxon>
        <taxon>Chaetocerotophycidae</taxon>
        <taxon>Leptocylindrales</taxon>
        <taxon>Leptocylindraceae</taxon>
        <taxon>Leptocylindrus</taxon>
    </lineage>
</organism>
<dbReference type="AlphaFoldDB" id="A0A6U2S3A3"/>
<sequence length="226" mass="25211">MNILVFQGLLLLLSCFGQPSMATQHPSQIEVPQPQQQQHRIISDEVVYSRWRKIIRRVVQFPAGNTVDFDIVDQKGTGAVTIFAWCSKTKTATLVREYNPGCHKSLHGVAAGLIEEDKHQCDPEIAARHELEEECHLQGGRWYRLTADGATVPMDKYVVTEIAAYLVIDPETVSNPRPLDAEEDIEIISGVSVPEIFDMIRSGGMNLVGGWACMLAIEKLRELGEI</sequence>
<evidence type="ECO:0000256" key="1">
    <source>
        <dbReference type="SAM" id="SignalP"/>
    </source>
</evidence>
<name>A0A6U2S3A3_9STRA</name>
<dbReference type="EMBL" id="HBGY01029544">
    <property type="protein sequence ID" value="CAD9606088.1"/>
    <property type="molecule type" value="Transcribed_RNA"/>
</dbReference>
<dbReference type="InterPro" id="IPR015797">
    <property type="entry name" value="NUDIX_hydrolase-like_dom_sf"/>
</dbReference>
<proteinExistence type="predicted"/>
<accession>A0A6U2S3A3</accession>
<dbReference type="SUPFAM" id="SSF55811">
    <property type="entry name" value="Nudix"/>
    <property type="match status" value="1"/>
</dbReference>
<protein>
    <recommendedName>
        <fullName evidence="4">Nudix hydrolase domain-containing protein</fullName>
    </recommendedName>
</protein>
<gene>
    <name evidence="2" type="ORF">LDAN0321_LOCUS18340</name>
    <name evidence="3" type="ORF">LDAN0321_LOCUS18341</name>
</gene>